<gene>
    <name evidence="3" type="ORF">TR210_353</name>
</gene>
<dbReference type="Proteomes" id="UP000076878">
    <property type="component" value="Unassembled WGS sequence"/>
</dbReference>
<dbReference type="PANTHER" id="PTHR34047">
    <property type="entry name" value="NUCLEAR INTRON MATURASE 1, MITOCHONDRIAL-RELATED"/>
    <property type="match status" value="1"/>
</dbReference>
<proteinExistence type="predicted"/>
<dbReference type="Gene3D" id="3.30.70.270">
    <property type="match status" value="1"/>
</dbReference>
<dbReference type="EMBL" id="FJNB01000002">
    <property type="protein sequence ID" value="CZQ84400.1"/>
    <property type="molecule type" value="Genomic_DNA"/>
</dbReference>
<evidence type="ECO:0000256" key="1">
    <source>
        <dbReference type="ARBA" id="ARBA00022457"/>
    </source>
</evidence>
<dbReference type="InterPro" id="IPR000477">
    <property type="entry name" value="RT_dom"/>
</dbReference>
<dbReference type="NCBIfam" id="TIGR04416">
    <property type="entry name" value="group_II_RT_mat"/>
    <property type="match status" value="1"/>
</dbReference>
<sequence length="462" mass="53378">MKNAENNRKVDKLQKDKLEAKEYVDVRSNNLGEHMEKYGESLMGLVVSKKNLLSAAKAVRQNRGAAGVDGMTVHEVEAHIIEFYPQLRRKLLDGTYKPQPVRRVEIPKPNGGIRKLGIPVVRDRVVQQAIRQIIEPIIDPHFHPNSHGFRIGKSNHSALKQCVNFYKEGFPVVVDCDLKQCFDTLNHDKLMYYLEQYVHDKAILKIIRKFLMSGVIDLSGEFVESETGAPQGGVISPLLSNVYLHELDKELEQRGHRFVRFADDFVIFVKTKRAGERVLESVTRFIEKDLKLTVNKDKSKVGSPTRLKFLGCLITTVNGVCRYRPTNAAKKKLASKLRQLTKRNRPGDFRQISNEINSVTRGWINYFGLGFIKTFIRRIEQWLHRRIRQLILKRWKSSRTKIDRLSKLGLDKDSAKRVGFSRKKHWRLSKTPEVHRALTTKRLHHWGLISLSHLAESAYSRY</sequence>
<evidence type="ECO:0000259" key="2">
    <source>
        <dbReference type="PROSITE" id="PS50878"/>
    </source>
</evidence>
<accession>A0A143YB17</accession>
<dbReference type="AlphaFoldDB" id="A0A143YB17"/>
<dbReference type="InterPro" id="IPR013597">
    <property type="entry name" value="Mat_intron_G2"/>
</dbReference>
<evidence type="ECO:0000313" key="4">
    <source>
        <dbReference type="Proteomes" id="UP000076878"/>
    </source>
</evidence>
<dbReference type="PROSITE" id="PS50878">
    <property type="entry name" value="RT_POL"/>
    <property type="match status" value="1"/>
</dbReference>
<feature type="domain" description="Reverse transcriptase" evidence="2">
    <location>
        <begin position="87"/>
        <end position="314"/>
    </location>
</feature>
<name>A0A143YB17_9LACT</name>
<protein>
    <submittedName>
        <fullName evidence="3">Group ii intron maturase-specific</fullName>
    </submittedName>
</protein>
<organism evidence="3 4">
    <name type="scientific">Trichococcus ilyis</name>
    <dbReference type="NCBI Taxonomy" id="640938"/>
    <lineage>
        <taxon>Bacteria</taxon>
        <taxon>Bacillati</taxon>
        <taxon>Bacillota</taxon>
        <taxon>Bacilli</taxon>
        <taxon>Lactobacillales</taxon>
        <taxon>Carnobacteriaceae</taxon>
        <taxon>Trichococcus</taxon>
    </lineage>
</organism>
<dbReference type="InterPro" id="IPR043502">
    <property type="entry name" value="DNA/RNA_pol_sf"/>
</dbReference>
<dbReference type="SUPFAM" id="SSF56672">
    <property type="entry name" value="DNA/RNA polymerases"/>
    <property type="match status" value="1"/>
</dbReference>
<dbReference type="PANTHER" id="PTHR34047:SF8">
    <property type="entry name" value="PROTEIN YKFC"/>
    <property type="match status" value="1"/>
</dbReference>
<keyword evidence="1" id="KW-0515">Mutator protein</keyword>
<dbReference type="Pfam" id="PF00078">
    <property type="entry name" value="RVT_1"/>
    <property type="match status" value="1"/>
</dbReference>
<dbReference type="RefSeq" id="WP_239420502.1">
    <property type="nucleotide sequence ID" value="NZ_FJNB01000002.1"/>
</dbReference>
<dbReference type="CDD" id="cd01651">
    <property type="entry name" value="RT_G2_intron"/>
    <property type="match status" value="1"/>
</dbReference>
<dbReference type="InterPro" id="IPR030931">
    <property type="entry name" value="Group_II_RT_mat"/>
</dbReference>
<dbReference type="Pfam" id="PF08388">
    <property type="entry name" value="GIIM"/>
    <property type="match status" value="1"/>
</dbReference>
<dbReference type="InterPro" id="IPR043128">
    <property type="entry name" value="Rev_trsase/Diguanyl_cyclase"/>
</dbReference>
<evidence type="ECO:0000313" key="3">
    <source>
        <dbReference type="EMBL" id="CZQ84400.1"/>
    </source>
</evidence>
<reference evidence="3 4" key="1">
    <citation type="submission" date="2016-02" db="EMBL/GenBank/DDBJ databases">
        <authorList>
            <person name="Wen L."/>
            <person name="He K."/>
            <person name="Yang H."/>
        </authorList>
    </citation>
    <scope>NUCLEOTIDE SEQUENCE [LARGE SCALE GENOMIC DNA]</scope>
    <source>
        <strain evidence="3">Trichococcus_R210</strain>
    </source>
</reference>
<dbReference type="InterPro" id="IPR051083">
    <property type="entry name" value="GrpII_Intron_Splice-Mob/Def"/>
</dbReference>